<dbReference type="EMBL" id="GANP01012312">
    <property type="protein sequence ID" value="JAB72156.1"/>
    <property type="molecule type" value="mRNA"/>
</dbReference>
<feature type="chain" id="PRO_5004736707" evidence="2">
    <location>
        <begin position="23"/>
        <end position="229"/>
    </location>
</feature>
<dbReference type="AlphaFoldDB" id="V5ID98"/>
<organism evidence="3">
    <name type="scientific">Ixodes ricinus</name>
    <name type="common">Common tick</name>
    <name type="synonym">Acarus ricinus</name>
    <dbReference type="NCBI Taxonomy" id="34613"/>
    <lineage>
        <taxon>Eukaryota</taxon>
        <taxon>Metazoa</taxon>
        <taxon>Ecdysozoa</taxon>
        <taxon>Arthropoda</taxon>
        <taxon>Chelicerata</taxon>
        <taxon>Arachnida</taxon>
        <taxon>Acari</taxon>
        <taxon>Parasitiformes</taxon>
        <taxon>Ixodida</taxon>
        <taxon>Ixodoidea</taxon>
        <taxon>Ixodidae</taxon>
        <taxon>Ixodinae</taxon>
        <taxon>Ixodes</taxon>
    </lineage>
</organism>
<sequence length="229" mass="25991">MKLVSPCLQLCILATIIDATLAERRIDEGETYWPYQDIRRALDNAEKKSWMVYRTLRSTDRAQHTCVSAEVKEKDAGEAFYKFVQRYIKGDGTNEEQMLYAIPYKTEHPEGKVRQKDNAMRVTINKDSKTGRNYSLIYSDYKCCDVLRSLADENGAACELYLHDNCLSQPVPTFCASMYGNACGKTEDYKHKVYYDSCKNATDVTTKPTPEGPETPEETATRSTLPPGC</sequence>
<feature type="signal peptide" evidence="2">
    <location>
        <begin position="1"/>
        <end position="22"/>
    </location>
</feature>
<name>V5ID98_IXORI</name>
<dbReference type="Pfam" id="PF02098">
    <property type="entry name" value="His_binding"/>
    <property type="match status" value="1"/>
</dbReference>
<reference evidence="3" key="1">
    <citation type="journal article" date="2015" name="Sci. Rep.">
        <title>Tissue- and time-dependent transcription in Ixodes ricinus salivary glands and midguts when blood feeding on the vertebrate host.</title>
        <authorList>
            <person name="Kotsyfakis M."/>
            <person name="Schwarz A."/>
            <person name="Erhart J."/>
            <person name="Ribeiro J.M."/>
        </authorList>
    </citation>
    <scope>NUCLEOTIDE SEQUENCE</scope>
    <source>
        <tissue evidence="3">Salivary gland and midgut</tissue>
    </source>
</reference>
<dbReference type="InterPro" id="IPR002970">
    <property type="entry name" value="Tick_his-bd"/>
</dbReference>
<accession>V5ID98</accession>
<evidence type="ECO:0000256" key="2">
    <source>
        <dbReference type="SAM" id="SignalP"/>
    </source>
</evidence>
<evidence type="ECO:0000256" key="1">
    <source>
        <dbReference type="SAM" id="MobiDB-lite"/>
    </source>
</evidence>
<feature type="region of interest" description="Disordered" evidence="1">
    <location>
        <begin position="204"/>
        <end position="229"/>
    </location>
</feature>
<keyword evidence="2" id="KW-0732">Signal</keyword>
<dbReference type="GO" id="GO:0043176">
    <property type="term" value="F:amine binding"/>
    <property type="evidence" value="ECO:0007669"/>
    <property type="project" value="InterPro"/>
</dbReference>
<protein>
    <submittedName>
        <fullName evidence="3">Putative lipocalin-2 1</fullName>
    </submittedName>
</protein>
<evidence type="ECO:0000313" key="3">
    <source>
        <dbReference type="EMBL" id="JAB72156.1"/>
    </source>
</evidence>
<proteinExistence type="evidence at transcript level"/>
<dbReference type="SUPFAM" id="SSF50814">
    <property type="entry name" value="Lipocalins"/>
    <property type="match status" value="1"/>
</dbReference>
<dbReference type="Gene3D" id="2.40.128.20">
    <property type="match status" value="1"/>
</dbReference>
<dbReference type="InterPro" id="IPR012674">
    <property type="entry name" value="Calycin"/>
</dbReference>
<dbReference type="GO" id="GO:0030682">
    <property type="term" value="P:symbiont-mediated perturbation of host defenses"/>
    <property type="evidence" value="ECO:0007669"/>
    <property type="project" value="InterPro"/>
</dbReference>